<dbReference type="GO" id="GO:0008270">
    <property type="term" value="F:zinc ion binding"/>
    <property type="evidence" value="ECO:0007669"/>
    <property type="project" value="UniProtKB-KW"/>
</dbReference>
<name>A0A6A5DPL6_PERFL</name>
<evidence type="ECO:0000256" key="2">
    <source>
        <dbReference type="ARBA" id="ARBA00022723"/>
    </source>
</evidence>
<evidence type="ECO:0000256" key="7">
    <source>
        <dbReference type="SAM" id="MobiDB-lite"/>
    </source>
</evidence>
<dbReference type="InterPro" id="IPR013083">
    <property type="entry name" value="Znf_RING/FYVE/PHD"/>
</dbReference>
<dbReference type="InterPro" id="IPR001841">
    <property type="entry name" value="Znf_RING"/>
</dbReference>
<protein>
    <recommendedName>
        <fullName evidence="8">RING-type domain-containing protein</fullName>
    </recommendedName>
</protein>
<dbReference type="PROSITE" id="PS50089">
    <property type="entry name" value="ZF_RING_2"/>
    <property type="match status" value="1"/>
</dbReference>
<dbReference type="InterPro" id="IPR027417">
    <property type="entry name" value="P-loop_NTPase"/>
</dbReference>
<comment type="caution">
    <text evidence="9">The sequence shown here is derived from an EMBL/GenBank/DDBJ whole genome shotgun (WGS) entry which is preliminary data.</text>
</comment>
<feature type="domain" description="RING-type" evidence="8">
    <location>
        <begin position="41"/>
        <end position="83"/>
    </location>
</feature>
<evidence type="ECO:0000313" key="10">
    <source>
        <dbReference type="Proteomes" id="UP000465112"/>
    </source>
</evidence>
<dbReference type="Pfam" id="PF05729">
    <property type="entry name" value="NACHT"/>
    <property type="match status" value="1"/>
</dbReference>
<keyword evidence="4 6" id="KW-0863">Zinc-finger</keyword>
<evidence type="ECO:0000256" key="6">
    <source>
        <dbReference type="PROSITE-ProRule" id="PRU00175"/>
    </source>
</evidence>
<keyword evidence="1" id="KW-0433">Leucine-rich repeat</keyword>
<evidence type="ECO:0000313" key="9">
    <source>
        <dbReference type="EMBL" id="KAF1373371.1"/>
    </source>
</evidence>
<keyword evidence="2" id="KW-0479">Metal-binding</keyword>
<dbReference type="AlphaFoldDB" id="A0A6A5DPL6"/>
<dbReference type="PANTHER" id="PTHR24106">
    <property type="entry name" value="NACHT, LRR AND CARD DOMAINS-CONTAINING"/>
    <property type="match status" value="1"/>
</dbReference>
<feature type="region of interest" description="Disordered" evidence="7">
    <location>
        <begin position="1"/>
        <end position="31"/>
    </location>
</feature>
<organism evidence="9 10">
    <name type="scientific">Perca fluviatilis</name>
    <name type="common">European perch</name>
    <dbReference type="NCBI Taxonomy" id="8168"/>
    <lineage>
        <taxon>Eukaryota</taxon>
        <taxon>Metazoa</taxon>
        <taxon>Chordata</taxon>
        <taxon>Craniata</taxon>
        <taxon>Vertebrata</taxon>
        <taxon>Euteleostomi</taxon>
        <taxon>Actinopterygii</taxon>
        <taxon>Neopterygii</taxon>
        <taxon>Teleostei</taxon>
        <taxon>Neoteleostei</taxon>
        <taxon>Acanthomorphata</taxon>
        <taxon>Eupercaria</taxon>
        <taxon>Perciformes</taxon>
        <taxon>Percoidei</taxon>
        <taxon>Percidae</taxon>
        <taxon>Percinae</taxon>
        <taxon>Perca</taxon>
    </lineage>
</organism>
<dbReference type="Pfam" id="PF15227">
    <property type="entry name" value="zf-C3HC4_4"/>
    <property type="match status" value="1"/>
</dbReference>
<dbReference type="EMBL" id="VHII01000022">
    <property type="protein sequence ID" value="KAF1373371.1"/>
    <property type="molecule type" value="Genomic_DNA"/>
</dbReference>
<evidence type="ECO:0000256" key="5">
    <source>
        <dbReference type="ARBA" id="ARBA00022833"/>
    </source>
</evidence>
<dbReference type="Proteomes" id="UP000465112">
    <property type="component" value="Chromosome 22"/>
</dbReference>
<dbReference type="Gene3D" id="3.40.50.300">
    <property type="entry name" value="P-loop containing nucleotide triphosphate hydrolases"/>
    <property type="match status" value="1"/>
</dbReference>
<accession>A0A6A5DPL6</accession>
<dbReference type="SMART" id="SM01288">
    <property type="entry name" value="FISNA"/>
    <property type="match status" value="1"/>
</dbReference>
<dbReference type="InterPro" id="IPR007111">
    <property type="entry name" value="NACHT_NTPase"/>
</dbReference>
<reference evidence="9 10" key="1">
    <citation type="submission" date="2019-06" db="EMBL/GenBank/DDBJ databases">
        <title>A chromosome-scale genome assembly of the European perch, Perca fluviatilis.</title>
        <authorList>
            <person name="Roques C."/>
            <person name="Zahm M."/>
            <person name="Cabau C."/>
            <person name="Klopp C."/>
            <person name="Bouchez O."/>
            <person name="Donnadieu C."/>
            <person name="Kuhl H."/>
            <person name="Gislard M."/>
            <person name="Guendouz S."/>
            <person name="Journot L."/>
            <person name="Haffray P."/>
            <person name="Bestin A."/>
            <person name="Morvezen R."/>
            <person name="Feron R."/>
            <person name="Wen M."/>
            <person name="Jouanno E."/>
            <person name="Herpin A."/>
            <person name="Schartl M."/>
            <person name="Postlethwait J."/>
            <person name="Schaerlinger B."/>
            <person name="Chardard D."/>
            <person name="Lecocq T."/>
            <person name="Poncet C."/>
            <person name="Jaffrelo L."/>
            <person name="Lampietro C."/>
            <person name="Guiguen Y."/>
        </authorList>
    </citation>
    <scope>NUCLEOTIDE SEQUENCE [LARGE SCALE GENOMIC DNA]</scope>
    <source>
        <tissue evidence="9">Blood</tissue>
    </source>
</reference>
<dbReference type="SMART" id="SM00184">
    <property type="entry name" value="RING"/>
    <property type="match status" value="1"/>
</dbReference>
<dbReference type="Pfam" id="PF14484">
    <property type="entry name" value="FISNA"/>
    <property type="match status" value="1"/>
</dbReference>
<evidence type="ECO:0000259" key="8">
    <source>
        <dbReference type="PROSITE" id="PS50089"/>
    </source>
</evidence>
<keyword evidence="5" id="KW-0862">Zinc</keyword>
<evidence type="ECO:0000256" key="4">
    <source>
        <dbReference type="ARBA" id="ARBA00022771"/>
    </source>
</evidence>
<proteinExistence type="predicted"/>
<keyword evidence="10" id="KW-1185">Reference proteome</keyword>
<evidence type="ECO:0000256" key="1">
    <source>
        <dbReference type="ARBA" id="ARBA00022614"/>
    </source>
</evidence>
<feature type="compositionally biased region" description="Basic and acidic residues" evidence="7">
    <location>
        <begin position="1"/>
        <end position="12"/>
    </location>
</feature>
<keyword evidence="3" id="KW-0677">Repeat</keyword>
<sequence length="226" mass="25290">MSTKRDRSKEDPPDPSNEPGPSDTKKRKKSDVFEEEKPSYCALCQNVLKDPVSTSCGHWFCRRCITSYWDQSASSGDSCCPQCGERCRTMDVVKQVHKISVKGTFERVTEGSDVTGSGTPLNSIFIALYITDELSEEVNTQHEVRQLETASKMETLHDSPINCSHIFKALPDQQKHIRVVLMIGVAGVGKTFSVQKFCLDWAEGLENQDVDLVIPLSFRGAELDQR</sequence>
<dbReference type="Gene3D" id="3.30.40.10">
    <property type="entry name" value="Zinc/RING finger domain, C3HC4 (zinc finger)"/>
    <property type="match status" value="1"/>
</dbReference>
<dbReference type="SUPFAM" id="SSF57850">
    <property type="entry name" value="RING/U-box"/>
    <property type="match status" value="1"/>
</dbReference>
<dbReference type="InterPro" id="IPR029495">
    <property type="entry name" value="NACHT-assoc"/>
</dbReference>
<dbReference type="InterPro" id="IPR017907">
    <property type="entry name" value="Znf_RING_CS"/>
</dbReference>
<evidence type="ECO:0000256" key="3">
    <source>
        <dbReference type="ARBA" id="ARBA00022737"/>
    </source>
</evidence>
<dbReference type="PROSITE" id="PS00518">
    <property type="entry name" value="ZF_RING_1"/>
    <property type="match status" value="1"/>
</dbReference>
<dbReference type="InterPro" id="IPR051261">
    <property type="entry name" value="NLR"/>
</dbReference>
<gene>
    <name evidence="9" type="ORF">PFLUV_G00259870</name>
</gene>